<accession>A0A1M4SFH5</accession>
<organism evidence="1 2">
    <name type="scientific">Bacteroides luti</name>
    <dbReference type="NCBI Taxonomy" id="1297750"/>
    <lineage>
        <taxon>Bacteria</taxon>
        <taxon>Pseudomonadati</taxon>
        <taxon>Bacteroidota</taxon>
        <taxon>Bacteroidia</taxon>
        <taxon>Bacteroidales</taxon>
        <taxon>Bacteroidaceae</taxon>
        <taxon>Bacteroides</taxon>
    </lineage>
</organism>
<evidence type="ECO:0008006" key="3">
    <source>
        <dbReference type="Google" id="ProtNLM"/>
    </source>
</evidence>
<protein>
    <recommendedName>
        <fullName evidence="3">DUF4248 domain-containing protein</fullName>
    </recommendedName>
</protein>
<sequence>MIEKDLSFSPDNNTCIRVSEIAKAYFPDYQKTQSAMQMLRKRIRESKMLYEKLLEADYNEKSLYFTPIQAKLIFYYWGTPEAYKAKHAKD</sequence>
<evidence type="ECO:0000313" key="1">
    <source>
        <dbReference type="EMBL" id="SHE30747.1"/>
    </source>
</evidence>
<dbReference type="InterPro" id="IPR025342">
    <property type="entry name" value="DUF4248"/>
</dbReference>
<evidence type="ECO:0000313" key="2">
    <source>
        <dbReference type="Proteomes" id="UP000184509"/>
    </source>
</evidence>
<name>A0A1M4SFH5_9BACE</name>
<proteinExistence type="predicted"/>
<dbReference type="AlphaFoldDB" id="A0A1M4SFH5"/>
<dbReference type="RefSeq" id="WP_073398548.1">
    <property type="nucleotide sequence ID" value="NZ_FQTV01000001.1"/>
</dbReference>
<dbReference type="Pfam" id="PF14053">
    <property type="entry name" value="DUF4248"/>
    <property type="match status" value="1"/>
</dbReference>
<dbReference type="OrthoDB" id="1107332at2"/>
<dbReference type="EMBL" id="FQTV01000001">
    <property type="protein sequence ID" value="SHE30747.1"/>
    <property type="molecule type" value="Genomic_DNA"/>
</dbReference>
<reference evidence="1 2" key="1">
    <citation type="submission" date="2016-11" db="EMBL/GenBank/DDBJ databases">
        <authorList>
            <person name="Jaros S."/>
            <person name="Januszkiewicz K."/>
            <person name="Wedrychowicz H."/>
        </authorList>
    </citation>
    <scope>NUCLEOTIDE SEQUENCE [LARGE SCALE GENOMIC DNA]</scope>
    <source>
        <strain evidence="1 2">DSM 26991</strain>
    </source>
</reference>
<gene>
    <name evidence="1" type="ORF">SAMN05444405_10182</name>
</gene>
<dbReference type="Proteomes" id="UP000184509">
    <property type="component" value="Unassembled WGS sequence"/>
</dbReference>
<keyword evidence="2" id="KW-1185">Reference proteome</keyword>